<comment type="caution">
    <text evidence="4">The sequence shown here is derived from an EMBL/GenBank/DDBJ whole genome shotgun (WGS) entry which is preliminary data.</text>
</comment>
<proteinExistence type="predicted"/>
<organism evidence="4 5">
    <name type="scientific">Tegillarca granosa</name>
    <name type="common">Malaysian cockle</name>
    <name type="synonym">Anadara granosa</name>
    <dbReference type="NCBI Taxonomy" id="220873"/>
    <lineage>
        <taxon>Eukaryota</taxon>
        <taxon>Metazoa</taxon>
        <taxon>Spiralia</taxon>
        <taxon>Lophotrochozoa</taxon>
        <taxon>Mollusca</taxon>
        <taxon>Bivalvia</taxon>
        <taxon>Autobranchia</taxon>
        <taxon>Pteriomorphia</taxon>
        <taxon>Arcoida</taxon>
        <taxon>Arcoidea</taxon>
        <taxon>Arcidae</taxon>
        <taxon>Tegillarca</taxon>
    </lineage>
</organism>
<keyword evidence="2" id="KW-0106">Calcium</keyword>
<dbReference type="CDD" id="cd00051">
    <property type="entry name" value="EFh"/>
    <property type="match status" value="2"/>
</dbReference>
<reference evidence="4 5" key="1">
    <citation type="submission" date="2022-12" db="EMBL/GenBank/DDBJ databases">
        <title>Chromosome-level genome of Tegillarca granosa.</title>
        <authorList>
            <person name="Kim J."/>
        </authorList>
    </citation>
    <scope>NUCLEOTIDE SEQUENCE [LARGE SCALE GENOMIC DNA]</scope>
    <source>
        <strain evidence="4">Teg-2019</strain>
        <tissue evidence="4">Adductor muscle</tissue>
    </source>
</reference>
<evidence type="ECO:0000256" key="2">
    <source>
        <dbReference type="ARBA" id="ARBA00022837"/>
    </source>
</evidence>
<dbReference type="SMART" id="SM00054">
    <property type="entry name" value="EFh"/>
    <property type="match status" value="2"/>
</dbReference>
<dbReference type="Pfam" id="PF13499">
    <property type="entry name" value="EF-hand_7"/>
    <property type="match status" value="2"/>
</dbReference>
<dbReference type="Gene3D" id="1.10.238.10">
    <property type="entry name" value="EF-hand"/>
    <property type="match status" value="2"/>
</dbReference>
<accession>A0ABQ9ES95</accession>
<dbReference type="SUPFAM" id="SSF47473">
    <property type="entry name" value="EF-hand"/>
    <property type="match status" value="1"/>
</dbReference>
<dbReference type="InterPro" id="IPR011992">
    <property type="entry name" value="EF-hand-dom_pair"/>
</dbReference>
<sequence length="143" mass="15821">MRCAFEGYGQEDDNDVVKAAFETFDLDGNGKISRQELKQVMEKLGETLTDKDLDALLKGLNLDDKGQLTYSGTGYGQEDDNDVVKAAFETFDLDGNGKISRQELKQVMEKLGETLTDKDLDALLKGLNLDDKGQLTYSGTVRL</sequence>
<protein>
    <recommendedName>
        <fullName evidence="3">EF-hand domain-containing protein</fullName>
    </recommendedName>
</protein>
<dbReference type="InterPro" id="IPR050145">
    <property type="entry name" value="Centrin_CML-like"/>
</dbReference>
<name>A0ABQ9ES95_TEGGR</name>
<keyword evidence="5" id="KW-1185">Reference proteome</keyword>
<dbReference type="InterPro" id="IPR002048">
    <property type="entry name" value="EF_hand_dom"/>
</dbReference>
<evidence type="ECO:0000259" key="3">
    <source>
        <dbReference type="PROSITE" id="PS50222"/>
    </source>
</evidence>
<evidence type="ECO:0000313" key="4">
    <source>
        <dbReference type="EMBL" id="KAJ8308073.1"/>
    </source>
</evidence>
<keyword evidence="1" id="KW-0677">Repeat</keyword>
<dbReference type="PROSITE" id="PS00018">
    <property type="entry name" value="EF_HAND_1"/>
    <property type="match status" value="2"/>
</dbReference>
<evidence type="ECO:0000313" key="5">
    <source>
        <dbReference type="Proteomes" id="UP001217089"/>
    </source>
</evidence>
<dbReference type="InterPro" id="IPR018247">
    <property type="entry name" value="EF_Hand_1_Ca_BS"/>
</dbReference>
<dbReference type="Proteomes" id="UP001217089">
    <property type="component" value="Unassembled WGS sequence"/>
</dbReference>
<feature type="domain" description="EF-hand" evidence="3">
    <location>
        <begin position="79"/>
        <end position="114"/>
    </location>
</feature>
<evidence type="ECO:0000256" key="1">
    <source>
        <dbReference type="ARBA" id="ARBA00022737"/>
    </source>
</evidence>
<dbReference type="PANTHER" id="PTHR23050">
    <property type="entry name" value="CALCIUM BINDING PROTEIN"/>
    <property type="match status" value="1"/>
</dbReference>
<feature type="domain" description="EF-hand" evidence="3">
    <location>
        <begin position="12"/>
        <end position="47"/>
    </location>
</feature>
<gene>
    <name evidence="4" type="ORF">KUTeg_012947</name>
</gene>
<dbReference type="PROSITE" id="PS50222">
    <property type="entry name" value="EF_HAND_2"/>
    <property type="match status" value="2"/>
</dbReference>
<dbReference type="EMBL" id="JARBDR010000657">
    <property type="protein sequence ID" value="KAJ8308073.1"/>
    <property type="molecule type" value="Genomic_DNA"/>
</dbReference>